<dbReference type="EMBL" id="JBHLUK010000024">
    <property type="protein sequence ID" value="MFC0423343.1"/>
    <property type="molecule type" value="Genomic_DNA"/>
</dbReference>
<sequence length="150" mass="17099">MAQFDSHISLTMTFTLRPPFKTNFLLLKDYNADVRLPARDGVLTTLVAKNIPVTPALSQLKTIFDDVRNPIYWKLHDQAVHEYFVAHPTMRPVLPLDLLRVMLNSLSAQGLTDDQLTHIMQDVFERLQRNDFDGRTAQRILTALAADPKA</sequence>
<name>A0ABV6K1I7_9LACO</name>
<dbReference type="Proteomes" id="UP001589855">
    <property type="component" value="Unassembled WGS sequence"/>
</dbReference>
<proteinExistence type="predicted"/>
<protein>
    <submittedName>
        <fullName evidence="1">Uncharacterized protein</fullName>
    </submittedName>
</protein>
<reference evidence="1 2" key="1">
    <citation type="submission" date="2024-09" db="EMBL/GenBank/DDBJ databases">
        <authorList>
            <person name="Sun Q."/>
            <person name="Mori K."/>
        </authorList>
    </citation>
    <scope>NUCLEOTIDE SEQUENCE [LARGE SCALE GENOMIC DNA]</scope>
    <source>
        <strain evidence="1 2">TBRC 4575</strain>
    </source>
</reference>
<keyword evidence="2" id="KW-1185">Reference proteome</keyword>
<evidence type="ECO:0000313" key="2">
    <source>
        <dbReference type="Proteomes" id="UP001589855"/>
    </source>
</evidence>
<evidence type="ECO:0000313" key="1">
    <source>
        <dbReference type="EMBL" id="MFC0423343.1"/>
    </source>
</evidence>
<accession>A0ABV6K1I7</accession>
<comment type="caution">
    <text evidence="1">The sequence shown here is derived from an EMBL/GenBank/DDBJ whole genome shotgun (WGS) entry which is preliminary data.</text>
</comment>
<dbReference type="RefSeq" id="WP_137644573.1">
    <property type="nucleotide sequence ID" value="NZ_BAABRM010000007.1"/>
</dbReference>
<organism evidence="1 2">
    <name type="scientific">Lactiplantibacillus plajomi</name>
    <dbReference type="NCBI Taxonomy" id="1457217"/>
    <lineage>
        <taxon>Bacteria</taxon>
        <taxon>Bacillati</taxon>
        <taxon>Bacillota</taxon>
        <taxon>Bacilli</taxon>
        <taxon>Lactobacillales</taxon>
        <taxon>Lactobacillaceae</taxon>
        <taxon>Lactiplantibacillus</taxon>
    </lineage>
</organism>
<gene>
    <name evidence="1" type="ORF">ACFFGS_04300</name>
</gene>